<gene>
    <name evidence="2" type="ORF">DXB99_03445</name>
</gene>
<dbReference type="AlphaFoldDB" id="A0A3E4YLF5"/>
<accession>A0A3E4YLF5</accession>
<dbReference type="EMBL" id="QSTP01000001">
    <property type="protein sequence ID" value="RGM75596.1"/>
    <property type="molecule type" value="Genomic_DNA"/>
</dbReference>
<reference evidence="2 3" key="1">
    <citation type="submission" date="2018-08" db="EMBL/GenBank/DDBJ databases">
        <title>A genome reference for cultivated species of the human gut microbiota.</title>
        <authorList>
            <person name="Zou Y."/>
            <person name="Xue W."/>
            <person name="Luo G."/>
        </authorList>
    </citation>
    <scope>NUCLEOTIDE SEQUENCE [LARGE SCALE GENOMIC DNA]</scope>
    <source>
        <strain evidence="2 3">OM07-13</strain>
    </source>
</reference>
<keyword evidence="1" id="KW-0175">Coiled coil</keyword>
<dbReference type="Proteomes" id="UP000260758">
    <property type="component" value="Unassembled WGS sequence"/>
</dbReference>
<evidence type="ECO:0000313" key="3">
    <source>
        <dbReference type="Proteomes" id="UP000260758"/>
    </source>
</evidence>
<dbReference type="RefSeq" id="WP_117718352.1">
    <property type="nucleotide sequence ID" value="NZ_QSTP01000001.1"/>
</dbReference>
<proteinExistence type="predicted"/>
<organism evidence="2 3">
    <name type="scientific">Agathobacter rectalis</name>
    <dbReference type="NCBI Taxonomy" id="39491"/>
    <lineage>
        <taxon>Bacteria</taxon>
        <taxon>Bacillati</taxon>
        <taxon>Bacillota</taxon>
        <taxon>Clostridia</taxon>
        <taxon>Lachnospirales</taxon>
        <taxon>Lachnospiraceae</taxon>
        <taxon>Agathobacter</taxon>
    </lineage>
</organism>
<evidence type="ECO:0000256" key="1">
    <source>
        <dbReference type="SAM" id="Coils"/>
    </source>
</evidence>
<name>A0A3E4YLF5_9FIRM</name>
<feature type="coiled-coil region" evidence="1">
    <location>
        <begin position="15"/>
        <end position="53"/>
    </location>
</feature>
<sequence>MGKGMSLEEFRTALSSDATIENEKLKAELKTLKEKSETEIAELKEKSEQYEQWCKQLGRRCFVQTCGVMCMNCDIECCDYALTWEDWESITKYMQKNKLPRTTETYEKVIKFICDRRKKHLKD</sequence>
<evidence type="ECO:0000313" key="2">
    <source>
        <dbReference type="EMBL" id="RGM75596.1"/>
    </source>
</evidence>
<protein>
    <submittedName>
        <fullName evidence="2">Uncharacterized protein</fullName>
    </submittedName>
</protein>
<comment type="caution">
    <text evidence="2">The sequence shown here is derived from an EMBL/GenBank/DDBJ whole genome shotgun (WGS) entry which is preliminary data.</text>
</comment>